<keyword evidence="4 10" id="KW-0732">Signal</keyword>
<keyword evidence="9 12" id="KW-0645">Protease</keyword>
<dbReference type="InterPro" id="IPR018114">
    <property type="entry name" value="TRYPSIN_HIS"/>
</dbReference>
<evidence type="ECO:0000256" key="8">
    <source>
        <dbReference type="ARBA" id="ARBA00024195"/>
    </source>
</evidence>
<accession>A0A1B0GIB3</accession>
<dbReference type="GO" id="GO:0006508">
    <property type="term" value="P:proteolysis"/>
    <property type="evidence" value="ECO:0007669"/>
    <property type="project" value="UniProtKB-KW"/>
</dbReference>
<dbReference type="EMBL" id="GITU01009603">
    <property type="protein sequence ID" value="MBC1178306.1"/>
    <property type="molecule type" value="Transcribed_RNA"/>
</dbReference>
<evidence type="ECO:0000259" key="11">
    <source>
        <dbReference type="PROSITE" id="PS50240"/>
    </source>
</evidence>
<dbReference type="VEuPathDB" id="VectorBase:LLOJ004333"/>
<evidence type="ECO:0000313" key="12">
    <source>
        <dbReference type="EMBL" id="MBC1178306.1"/>
    </source>
</evidence>
<keyword evidence="9" id="KW-0720">Serine protease</keyword>
<dbReference type="Proteomes" id="UP000092461">
    <property type="component" value="Unassembled WGS sequence"/>
</dbReference>
<evidence type="ECO:0000256" key="7">
    <source>
        <dbReference type="ARBA" id="ARBA00023180"/>
    </source>
</evidence>
<evidence type="ECO:0000256" key="1">
    <source>
        <dbReference type="ARBA" id="ARBA00004613"/>
    </source>
</evidence>
<reference evidence="12" key="2">
    <citation type="journal article" date="2020" name="BMC">
        <title>Leishmania infection induces a limited differential gene expression in the sand fly midgut.</title>
        <authorList>
            <person name="Coutinho-Abreu I.V."/>
            <person name="Serafim T.D."/>
            <person name="Meneses C."/>
            <person name="Kamhawi S."/>
            <person name="Oliveira F."/>
            <person name="Valenzuela J.G."/>
        </authorList>
    </citation>
    <scope>NUCLEOTIDE SEQUENCE</scope>
    <source>
        <strain evidence="12">Jacobina</strain>
        <tissue evidence="12">Midgut</tissue>
    </source>
</reference>
<dbReference type="PROSITE" id="PS50240">
    <property type="entry name" value="TRYPSIN_DOM"/>
    <property type="match status" value="1"/>
</dbReference>
<dbReference type="VEuPathDB" id="VectorBase:LLONM1_006159"/>
<evidence type="ECO:0000256" key="6">
    <source>
        <dbReference type="ARBA" id="ARBA00023157"/>
    </source>
</evidence>
<evidence type="ECO:0000313" key="14">
    <source>
        <dbReference type="Proteomes" id="UP000092461"/>
    </source>
</evidence>
<dbReference type="PANTHER" id="PTHR24258:SF136">
    <property type="entry name" value="GH06673P-RELATED"/>
    <property type="match status" value="1"/>
</dbReference>
<dbReference type="SUPFAM" id="SSF50494">
    <property type="entry name" value="Trypsin-like serine proteases"/>
    <property type="match status" value="1"/>
</dbReference>
<dbReference type="InterPro" id="IPR001314">
    <property type="entry name" value="Peptidase_S1A"/>
</dbReference>
<dbReference type="PRINTS" id="PR00722">
    <property type="entry name" value="CHYMOTRYPSIN"/>
</dbReference>
<dbReference type="InterPro" id="IPR001254">
    <property type="entry name" value="Trypsin_dom"/>
</dbReference>
<evidence type="ECO:0000256" key="10">
    <source>
        <dbReference type="SAM" id="SignalP"/>
    </source>
</evidence>
<dbReference type="PROSITE" id="PS00134">
    <property type="entry name" value="TRYPSIN_HIS"/>
    <property type="match status" value="1"/>
</dbReference>
<dbReference type="EnsemblMetazoa" id="LLOJ004333-RA">
    <property type="protein sequence ID" value="LLOJ004333-PA"/>
    <property type="gene ID" value="LLOJ004333"/>
</dbReference>
<dbReference type="Pfam" id="PF00089">
    <property type="entry name" value="Trypsin"/>
    <property type="match status" value="1"/>
</dbReference>
<dbReference type="CDD" id="cd00190">
    <property type="entry name" value="Tryp_SPc"/>
    <property type="match status" value="1"/>
</dbReference>
<dbReference type="GO" id="GO:0004252">
    <property type="term" value="F:serine-type endopeptidase activity"/>
    <property type="evidence" value="ECO:0007669"/>
    <property type="project" value="InterPro"/>
</dbReference>
<comment type="subcellular location">
    <subcellularLocation>
        <location evidence="1">Secreted</location>
    </subcellularLocation>
</comment>
<dbReference type="GO" id="GO:0045087">
    <property type="term" value="P:innate immune response"/>
    <property type="evidence" value="ECO:0007669"/>
    <property type="project" value="UniProtKB-KW"/>
</dbReference>
<evidence type="ECO:0000256" key="2">
    <source>
        <dbReference type="ARBA" id="ARBA00022525"/>
    </source>
</evidence>
<keyword evidence="2" id="KW-0964">Secreted</keyword>
<organism evidence="13 14">
    <name type="scientific">Lutzomyia longipalpis</name>
    <name type="common">Sand fly</name>
    <dbReference type="NCBI Taxonomy" id="7200"/>
    <lineage>
        <taxon>Eukaryota</taxon>
        <taxon>Metazoa</taxon>
        <taxon>Ecdysozoa</taxon>
        <taxon>Arthropoda</taxon>
        <taxon>Hexapoda</taxon>
        <taxon>Insecta</taxon>
        <taxon>Pterygota</taxon>
        <taxon>Neoptera</taxon>
        <taxon>Endopterygota</taxon>
        <taxon>Diptera</taxon>
        <taxon>Nematocera</taxon>
        <taxon>Psychodoidea</taxon>
        <taxon>Psychodidae</taxon>
        <taxon>Lutzomyia</taxon>
        <taxon>Lutzomyia</taxon>
    </lineage>
</organism>
<evidence type="ECO:0000256" key="3">
    <source>
        <dbReference type="ARBA" id="ARBA00022588"/>
    </source>
</evidence>
<comment type="similarity">
    <text evidence="8">Belongs to the peptidase S1 family. CLIP subfamily.</text>
</comment>
<feature type="signal peptide" evidence="10">
    <location>
        <begin position="1"/>
        <end position="24"/>
    </location>
</feature>
<protein>
    <submittedName>
        <fullName evidence="12">Putative trypsin-like serine protease</fullName>
    </submittedName>
</protein>
<keyword evidence="3" id="KW-0399">Innate immunity</keyword>
<dbReference type="PROSITE" id="PS00135">
    <property type="entry name" value="TRYPSIN_SER"/>
    <property type="match status" value="1"/>
</dbReference>
<keyword evidence="14" id="KW-1185">Reference proteome</keyword>
<dbReference type="Gene3D" id="2.40.10.10">
    <property type="entry name" value="Trypsin-like serine proteases"/>
    <property type="match status" value="2"/>
</dbReference>
<dbReference type="AlphaFoldDB" id="A0A1B0GIB3"/>
<dbReference type="EMBL" id="AJWK01013624">
    <property type="status" value="NOT_ANNOTATED_CDS"/>
    <property type="molecule type" value="Genomic_DNA"/>
</dbReference>
<reference evidence="14" key="1">
    <citation type="submission" date="2012-05" db="EMBL/GenBank/DDBJ databases">
        <title>Whole Genome Assembly of Lutzomyia longipalpis.</title>
        <authorList>
            <person name="Richards S."/>
            <person name="Qu C."/>
            <person name="Dillon R."/>
            <person name="Worley K."/>
            <person name="Scherer S."/>
            <person name="Batterton M."/>
            <person name="Taylor A."/>
            <person name="Hawes A."/>
            <person name="Hernandez B."/>
            <person name="Kovar C."/>
            <person name="Mandapat C."/>
            <person name="Pham C."/>
            <person name="Qu C."/>
            <person name="Jing C."/>
            <person name="Bess C."/>
            <person name="Bandaranaike D."/>
            <person name="Ngo D."/>
            <person name="Ongeri F."/>
            <person name="Arias F."/>
            <person name="Lara F."/>
            <person name="Weissenberger G."/>
            <person name="Kamau G."/>
            <person name="Han H."/>
            <person name="Shen H."/>
            <person name="Dinh H."/>
            <person name="Khalil I."/>
            <person name="Jones J."/>
            <person name="Shafer J."/>
            <person name="Jayaseelan J."/>
            <person name="Quiroz J."/>
            <person name="Blankenburg K."/>
            <person name="Nguyen L."/>
            <person name="Jackson L."/>
            <person name="Francisco L."/>
            <person name="Tang L.-Y."/>
            <person name="Pu L.-L."/>
            <person name="Perales L."/>
            <person name="Lorensuhewa L."/>
            <person name="Munidasa M."/>
            <person name="Coyle M."/>
            <person name="Taylor M."/>
            <person name="Puazo M."/>
            <person name="Firestine M."/>
            <person name="Scheel M."/>
            <person name="Javaid M."/>
            <person name="Wang M."/>
            <person name="Li M."/>
            <person name="Tabassum N."/>
            <person name="Saada N."/>
            <person name="Osuji N."/>
            <person name="Aqrawi P."/>
            <person name="Fu Q."/>
            <person name="Thornton R."/>
            <person name="Raj R."/>
            <person name="Goodspeed R."/>
            <person name="Mata R."/>
            <person name="Najjar R."/>
            <person name="Gubbala S."/>
            <person name="Lee S."/>
            <person name="Denson S."/>
            <person name="Patil S."/>
            <person name="Macmil S."/>
            <person name="Qi S."/>
            <person name="Matskevitch T."/>
            <person name="Palculict T."/>
            <person name="Mathew T."/>
            <person name="Vee V."/>
            <person name="Velamala V."/>
            <person name="Korchina V."/>
            <person name="Cai W."/>
            <person name="Liu W."/>
            <person name="Dai W."/>
            <person name="Zou X."/>
            <person name="Zhu Y."/>
            <person name="Zhang Y."/>
            <person name="Wu Y.-Q."/>
            <person name="Xin Y."/>
            <person name="Nazarath L."/>
            <person name="Kovar C."/>
            <person name="Han Y."/>
            <person name="Muzny D."/>
            <person name="Gibbs R."/>
        </authorList>
    </citation>
    <scope>NUCLEOTIDE SEQUENCE [LARGE SCALE GENOMIC DNA]</scope>
    <source>
        <strain evidence="14">Jacobina</strain>
    </source>
</reference>
<evidence type="ECO:0000256" key="5">
    <source>
        <dbReference type="ARBA" id="ARBA00022859"/>
    </source>
</evidence>
<keyword evidence="5" id="KW-0391">Immunity</keyword>
<sequence>MFFRENFKCALLLISLFCCSGVLCNNDCSIGDKCVHGTTNARGEAKLITECPSAIADLQKNIRPWGCGFQGLFQIICCPYPPGQAVDDKPMPVDDRFSSNRNERVALRKCREYAKYAYENVTLPITVPGEPNVIRKVDRCGFNVVPLIVGGTLAGSREFPHMTLVGYGNNPGVWKCGGTIISENHILTAGHCLVSQEFGSATWVRVGDLNYESDDDEARPENIRIKRHVPFPEYTRKTQYNDLALLELERRITLSPYARPANLLKVTLELFSYRECNKSFEYNINRKLSQGILDESQLCAGSHDEEKDTCEGDSGGPLQIFNNDVYCMYNVIGVTSFGKGCGTAGQPGVYTRISHYIDWLEKTLWPNQ</sequence>
<keyword evidence="7" id="KW-0325">Glycoprotein</keyword>
<dbReference type="SMART" id="SM00020">
    <property type="entry name" value="Tryp_SPc"/>
    <property type="match status" value="1"/>
</dbReference>
<dbReference type="InterPro" id="IPR009003">
    <property type="entry name" value="Peptidase_S1_PA"/>
</dbReference>
<reference evidence="13" key="3">
    <citation type="submission" date="2020-05" db="UniProtKB">
        <authorList>
            <consortium name="EnsemblMetazoa"/>
        </authorList>
    </citation>
    <scope>IDENTIFICATION</scope>
    <source>
        <strain evidence="13">Jacobina</strain>
    </source>
</reference>
<dbReference type="FunFam" id="2.40.10.10:FF:000028">
    <property type="entry name" value="Serine protease easter"/>
    <property type="match status" value="1"/>
</dbReference>
<evidence type="ECO:0000256" key="9">
    <source>
        <dbReference type="RuleBase" id="RU363034"/>
    </source>
</evidence>
<feature type="chain" id="PRO_5044555635" evidence="10">
    <location>
        <begin position="25"/>
        <end position="368"/>
    </location>
</feature>
<name>A0A1B0GIB3_LUTLO</name>
<proteinExistence type="inferred from homology"/>
<dbReference type="InterPro" id="IPR033116">
    <property type="entry name" value="TRYPSIN_SER"/>
</dbReference>
<dbReference type="InterPro" id="IPR043504">
    <property type="entry name" value="Peptidase_S1_PA_chymotrypsin"/>
</dbReference>
<keyword evidence="9" id="KW-0378">Hydrolase</keyword>
<evidence type="ECO:0000256" key="4">
    <source>
        <dbReference type="ARBA" id="ARBA00022729"/>
    </source>
</evidence>
<dbReference type="PANTHER" id="PTHR24258">
    <property type="entry name" value="SERINE PROTEASE-RELATED"/>
    <property type="match status" value="1"/>
</dbReference>
<dbReference type="GO" id="GO:0005576">
    <property type="term" value="C:extracellular region"/>
    <property type="evidence" value="ECO:0007669"/>
    <property type="project" value="UniProtKB-SubCell"/>
</dbReference>
<keyword evidence="6" id="KW-1015">Disulfide bond</keyword>
<evidence type="ECO:0000313" key="13">
    <source>
        <dbReference type="EnsemblMetazoa" id="LLOJ004333-PA"/>
    </source>
</evidence>
<feature type="domain" description="Peptidase S1" evidence="11">
    <location>
        <begin position="148"/>
        <end position="365"/>
    </location>
</feature>